<protein>
    <submittedName>
        <fullName evidence="3">Alpha-1,2-fucosyltransferase</fullName>
    </submittedName>
</protein>
<organism evidence="3 4">
    <name type="scientific">Bacteroides fragilis (strain ATCC 25285 / DSM 2151 / CCUG 4856 / JCM 11019 / LMG 10263 / NCTC 9343 / Onslow / VPI 2553 / EN-2)</name>
    <dbReference type="NCBI Taxonomy" id="272559"/>
    <lineage>
        <taxon>Bacteria</taxon>
        <taxon>Pseudomonadati</taxon>
        <taxon>Bacteroidota</taxon>
        <taxon>Bacteroidia</taxon>
        <taxon>Bacteroidales</taxon>
        <taxon>Bacteroidaceae</taxon>
        <taxon>Bacteroides</taxon>
    </lineage>
</organism>
<dbReference type="InterPro" id="IPR002516">
    <property type="entry name" value="Glyco_trans_11"/>
</dbReference>
<sequence>MFFRCCMKIVQIIGGLGNQMFQFAFYLALKEKYVNVKLDTSSFGAYTHNGFELDKVFHVEYLKASIRERIKLSYQGSEIWIRVLRKLLKRKKTEYVEPYLCFDENAISLSCDKYYIGYWQSYKYFTNIEAAIRGQFHFSKVLSDKNEFIKKQMQNSNSVSLHVRLGDYVNNPAYSNICTSAYYNKAINIIQSKVSEPKFFVFSDDTVWCKDHLKIPNCHIIDWNNKEESYWDMCLMTYCKHNIIANSSFSWWGAWLNTNPERIVIAPGKWINDDRVQVSDIIPSDWICV</sequence>
<dbReference type="PaxDb" id="272559-BF9343_3588"/>
<dbReference type="PANTHER" id="PTHR11927:SF9">
    <property type="entry name" value="L-FUCOSYLTRANSFERASE"/>
    <property type="match status" value="1"/>
</dbReference>
<dbReference type="CAZy" id="GT11">
    <property type="family name" value="Glycosyltransferase Family 11"/>
</dbReference>
<dbReference type="EMBL" id="CR626927">
    <property type="protein sequence ID" value="CAH09369.1"/>
    <property type="molecule type" value="Genomic_DNA"/>
</dbReference>
<dbReference type="PANTHER" id="PTHR11927">
    <property type="entry name" value="GALACTOSIDE 2-L-FUCOSYLTRANSFERASE"/>
    <property type="match status" value="1"/>
</dbReference>
<dbReference type="CDD" id="cd11301">
    <property type="entry name" value="Fut1_Fut2_like"/>
    <property type="match status" value="1"/>
</dbReference>
<keyword evidence="2" id="KW-0808">Transferase</keyword>
<keyword evidence="1" id="KW-0328">Glycosyltransferase</keyword>
<dbReference type="GO" id="GO:0016020">
    <property type="term" value="C:membrane"/>
    <property type="evidence" value="ECO:0007669"/>
    <property type="project" value="InterPro"/>
</dbReference>
<dbReference type="KEGG" id="bfs:BF9343_3588"/>
<dbReference type="Pfam" id="PF01531">
    <property type="entry name" value="Glyco_transf_11"/>
    <property type="match status" value="1"/>
</dbReference>
<proteinExistence type="predicted"/>
<reference evidence="3 4" key="1">
    <citation type="journal article" date="2005" name="Science">
        <title>Extensive DNA inversions in the B. fragilis genome control variable gene expression.</title>
        <authorList>
            <person name="Cerdeno-Tarraga A.M."/>
            <person name="Patrick S."/>
            <person name="Crosmann L."/>
            <person name="Blakely G."/>
            <person name="Abratt V."/>
            <person name="Lennard N."/>
            <person name="Duerden B."/>
            <person name="Poxton I."/>
            <person name="Harris B."/>
            <person name="Quail M.A."/>
            <person name="Barron A."/>
            <person name="Clarck L."/>
            <person name="Corton C."/>
            <person name="Doggett J."/>
            <person name="Holden M.T.G."/>
            <person name="Larke N."/>
            <person name="Line A."/>
            <person name="Lord A."/>
            <person name="Norbertczak H."/>
            <person name="Ormond D."/>
            <person name="Price C."/>
            <person name="Rabbinowitsch E."/>
            <person name="Woodward J."/>
            <person name="Barrel B.G."/>
            <person name="Parkhill J."/>
        </authorList>
    </citation>
    <scope>NUCLEOTIDE SEQUENCE [LARGE SCALE GENOMIC DNA]</scope>
    <source>
        <strain evidence="4">ATCC 25285 / DSM 2151 / CCUG 4856 / JCM 11019 / LMG 10263 / NCTC 9343 / Onslow / VPI 2553 / EN-2</strain>
    </source>
</reference>
<gene>
    <name evidence="3" type="ORF">BF9343_3588</name>
</gene>
<evidence type="ECO:0000256" key="1">
    <source>
        <dbReference type="ARBA" id="ARBA00022676"/>
    </source>
</evidence>
<evidence type="ECO:0000313" key="3">
    <source>
        <dbReference type="EMBL" id="CAH09369.1"/>
    </source>
</evidence>
<dbReference type="GO" id="GO:0008107">
    <property type="term" value="F:galactoside 2-alpha-L-fucosyltransferase activity"/>
    <property type="evidence" value="ECO:0007669"/>
    <property type="project" value="InterPro"/>
</dbReference>
<dbReference type="GO" id="GO:0005975">
    <property type="term" value="P:carbohydrate metabolic process"/>
    <property type="evidence" value="ECO:0007669"/>
    <property type="project" value="InterPro"/>
</dbReference>
<dbReference type="eggNOG" id="ENOG502ZC3Y">
    <property type="taxonomic scope" value="Bacteria"/>
</dbReference>
<evidence type="ECO:0000313" key="4">
    <source>
        <dbReference type="Proteomes" id="UP000006731"/>
    </source>
</evidence>
<dbReference type="Gene3D" id="3.40.50.11350">
    <property type="match status" value="1"/>
</dbReference>
<keyword evidence="4" id="KW-1185">Reference proteome</keyword>
<name>Q5L963_BACFN</name>
<evidence type="ECO:0000256" key="2">
    <source>
        <dbReference type="ARBA" id="ARBA00022679"/>
    </source>
</evidence>
<dbReference type="Proteomes" id="UP000006731">
    <property type="component" value="Chromosome"/>
</dbReference>
<dbReference type="AlphaFoldDB" id="Q5L963"/>
<accession>Q5L963</accession>
<dbReference type="HOGENOM" id="CLU_043399_3_1_10"/>